<keyword evidence="4" id="KW-1133">Transmembrane helix</keyword>
<feature type="repeat" description="WD" evidence="3">
    <location>
        <begin position="789"/>
        <end position="830"/>
    </location>
</feature>
<dbReference type="PANTHER" id="PTHR44019">
    <property type="entry name" value="WD REPEAT-CONTAINING PROTEIN 55"/>
    <property type="match status" value="1"/>
</dbReference>
<evidence type="ECO:0000313" key="7">
    <source>
        <dbReference type="Proteomes" id="UP001521150"/>
    </source>
</evidence>
<protein>
    <submittedName>
        <fullName evidence="6">WD40 repeat domain-containing protein</fullName>
    </submittedName>
</protein>
<dbReference type="InterPro" id="IPR036322">
    <property type="entry name" value="WD40_repeat_dom_sf"/>
</dbReference>
<reference evidence="6 7" key="1">
    <citation type="submission" date="2021-12" db="EMBL/GenBank/DDBJ databases">
        <title>Genome sequence of Kibdelosporangium philippinense ATCC 49844.</title>
        <authorList>
            <person name="Fedorov E.A."/>
            <person name="Omeragic M."/>
            <person name="Shalygina K.F."/>
            <person name="Maclea K.S."/>
        </authorList>
    </citation>
    <scope>NUCLEOTIDE SEQUENCE [LARGE SCALE GENOMIC DNA]</scope>
    <source>
        <strain evidence="6 7">ATCC 49844</strain>
    </source>
</reference>
<evidence type="ECO:0000313" key="6">
    <source>
        <dbReference type="EMBL" id="MCE7003870.1"/>
    </source>
</evidence>
<dbReference type="Gene3D" id="2.130.10.10">
    <property type="entry name" value="YVTN repeat-like/Quinoprotein amine dehydrogenase"/>
    <property type="match status" value="5"/>
</dbReference>
<feature type="repeat" description="WD" evidence="3">
    <location>
        <begin position="957"/>
        <end position="989"/>
    </location>
</feature>
<feature type="domain" description="Novel STAND NTPase 1" evidence="5">
    <location>
        <begin position="5"/>
        <end position="266"/>
    </location>
</feature>
<gene>
    <name evidence="6" type="ORF">LWC34_13670</name>
</gene>
<evidence type="ECO:0000256" key="2">
    <source>
        <dbReference type="ARBA" id="ARBA00022737"/>
    </source>
</evidence>
<dbReference type="PROSITE" id="PS50294">
    <property type="entry name" value="WD_REPEATS_REGION"/>
    <property type="match status" value="9"/>
</dbReference>
<keyword evidence="4" id="KW-0472">Membrane</keyword>
<keyword evidence="7" id="KW-1185">Reference proteome</keyword>
<dbReference type="Pfam" id="PF00400">
    <property type="entry name" value="WD40"/>
    <property type="match status" value="12"/>
</dbReference>
<dbReference type="Pfam" id="PF20703">
    <property type="entry name" value="nSTAND1"/>
    <property type="match status" value="1"/>
</dbReference>
<keyword evidence="1 3" id="KW-0853">WD repeat</keyword>
<dbReference type="SMART" id="SM00320">
    <property type="entry name" value="WD40"/>
    <property type="match status" value="14"/>
</dbReference>
<feature type="repeat" description="WD" evidence="3">
    <location>
        <begin position="616"/>
        <end position="649"/>
    </location>
</feature>
<feature type="repeat" description="WD" evidence="3">
    <location>
        <begin position="872"/>
        <end position="913"/>
    </location>
</feature>
<evidence type="ECO:0000256" key="3">
    <source>
        <dbReference type="PROSITE-ProRule" id="PRU00221"/>
    </source>
</evidence>
<dbReference type="InterPro" id="IPR049052">
    <property type="entry name" value="nSTAND1"/>
</dbReference>
<dbReference type="SUPFAM" id="SSF50978">
    <property type="entry name" value="WD40 repeat-like"/>
    <property type="match status" value="2"/>
</dbReference>
<dbReference type="RefSeq" id="WP_233725424.1">
    <property type="nucleotide sequence ID" value="NZ_JAJVCN010000001.1"/>
</dbReference>
<evidence type="ECO:0000256" key="4">
    <source>
        <dbReference type="SAM" id="Phobius"/>
    </source>
</evidence>
<dbReference type="PROSITE" id="PS00678">
    <property type="entry name" value="WD_REPEATS_1"/>
    <property type="match status" value="6"/>
</dbReference>
<feature type="repeat" description="WD" evidence="3">
    <location>
        <begin position="925"/>
        <end position="956"/>
    </location>
</feature>
<feature type="repeat" description="WD" evidence="3">
    <location>
        <begin position="658"/>
        <end position="690"/>
    </location>
</feature>
<feature type="transmembrane region" description="Helical" evidence="4">
    <location>
        <begin position="320"/>
        <end position="340"/>
    </location>
</feature>
<dbReference type="InterPro" id="IPR050505">
    <property type="entry name" value="WDR55/POC1"/>
</dbReference>
<dbReference type="PROSITE" id="PS50082">
    <property type="entry name" value="WD_REPEATS_2"/>
    <property type="match status" value="12"/>
</dbReference>
<proteinExistence type="predicted"/>
<feature type="repeat" description="WD" evidence="3">
    <location>
        <begin position="447"/>
        <end position="488"/>
    </location>
</feature>
<feature type="repeat" description="WD" evidence="3">
    <location>
        <begin position="573"/>
        <end position="614"/>
    </location>
</feature>
<dbReference type="InterPro" id="IPR019775">
    <property type="entry name" value="WD40_repeat_CS"/>
</dbReference>
<evidence type="ECO:0000259" key="5">
    <source>
        <dbReference type="Pfam" id="PF20703"/>
    </source>
</evidence>
<evidence type="ECO:0000256" key="1">
    <source>
        <dbReference type="ARBA" id="ARBA00022574"/>
    </source>
</evidence>
<sequence length="1025" mass="110679">MAVDEDLLIVVDQFEEAFTLCRDEAERTRFIDLLLTAVNSPNSRARVVLGVRADFYGHCTQHPHLVAAMADAQVAVGPMTTDELRRAIVQPAVRAGCAVEGALLAELVAQASGNAGVLPLLSHALRETWLRRKGNTLTLAGFQAAGGIDGALAHTAETVYSGLSDERKLLVRDLFLRLTALGEGTEDTKRRITGSEVDDDMADVVDVLAEARLITIADNAVEIAHEALIRAWPRLRQWLAVDREGLRTHRHLTEAAQEWSTLKQDPGALYRGSRLVVAKEWAGKENASLNPVERAFLTASVDQEERETAKDRRRARQLRYLAAGLAVLLIVVTAISVIAIRERDDAEQAQRVAVSRQLATQALTIAESDPGRAKLLSLHAYRTAPTLEARSALMSMSGHREYRTEIQGHEGPVSELAFLPNGTLLSAGKDRTLARWDPVRRTRIAAMTGHNEWIKAIGVSQDGKLAATGGDDNRIMLWDLEKRESIGSLTGHTDIIREVDFTPDGRMVVSTSSDKTVRLWDVAQRANVATFTDFTAAIGGLAISPDGKTLATGDEAKTLVLWDIPSRTRLATLAGHMGEVRTLDFSPDGTMLASAGRGAEVHVWDVRTRTEIATFTGHSGEAVISLKFSPDGRTIASAGNDLVVRLWDLPNRVPRAVLAGHQANVYTLAFSPDGIKLASAGEEGKIIVWDPRAAALTSPPGRLVHDLEFTPDGRTLVSVGDGHRTLWDVKSRTPQKILNPSGVMVNGVAISPDGRTIVTGLEDPRIPIGQPGNDLEIWDPTTSEPPTSLAGHTGGIMDVALSPDGRTAASMSKDETAILWDVPNRRKLATLDVGAVATGIAFSPDGRLVAIADHDNFITVWDVATRSRKAQLSGHSGWARSVAFSPDGQILASTSADQTVILWDVATGKQINRLTGHKEAYFHGLAFSPDGKTIAYTSADNTVLLWDVERGAVSARLTGHLAGVRAVTFSPDGKTLATAGADGTIIMWETDPERVASGICDTIARTFTEEEWAQFVPELPHQNPC</sequence>
<feature type="repeat" description="WD" evidence="3">
    <location>
        <begin position="406"/>
        <end position="437"/>
    </location>
</feature>
<accession>A0ABS8Z7K3</accession>
<feature type="repeat" description="WD" evidence="3">
    <location>
        <begin position="840"/>
        <end position="871"/>
    </location>
</feature>
<organism evidence="6 7">
    <name type="scientific">Kibdelosporangium philippinense</name>
    <dbReference type="NCBI Taxonomy" id="211113"/>
    <lineage>
        <taxon>Bacteria</taxon>
        <taxon>Bacillati</taxon>
        <taxon>Actinomycetota</taxon>
        <taxon>Actinomycetes</taxon>
        <taxon>Pseudonocardiales</taxon>
        <taxon>Pseudonocardiaceae</taxon>
        <taxon>Kibdelosporangium</taxon>
    </lineage>
</organism>
<dbReference type="PANTHER" id="PTHR44019:SF8">
    <property type="entry name" value="POC1 CENTRIOLAR PROTEIN HOMOLOG"/>
    <property type="match status" value="1"/>
</dbReference>
<dbReference type="PRINTS" id="PR00320">
    <property type="entry name" value="GPROTEINBRPT"/>
</dbReference>
<dbReference type="CDD" id="cd00200">
    <property type="entry name" value="WD40"/>
    <property type="match status" value="2"/>
</dbReference>
<keyword evidence="2" id="KW-0677">Repeat</keyword>
<keyword evidence="4" id="KW-0812">Transmembrane</keyword>
<name>A0ABS8Z7K3_9PSEU</name>
<dbReference type="InterPro" id="IPR015943">
    <property type="entry name" value="WD40/YVTN_repeat-like_dom_sf"/>
</dbReference>
<dbReference type="InterPro" id="IPR001680">
    <property type="entry name" value="WD40_rpt"/>
</dbReference>
<feature type="repeat" description="WD" evidence="3">
    <location>
        <begin position="531"/>
        <end position="572"/>
    </location>
</feature>
<dbReference type="Proteomes" id="UP001521150">
    <property type="component" value="Unassembled WGS sequence"/>
</dbReference>
<comment type="caution">
    <text evidence="6">The sequence shown here is derived from an EMBL/GenBank/DDBJ whole genome shotgun (WGS) entry which is preliminary data.</text>
</comment>
<feature type="repeat" description="WD" evidence="3">
    <location>
        <begin position="489"/>
        <end position="530"/>
    </location>
</feature>
<dbReference type="InterPro" id="IPR020472">
    <property type="entry name" value="WD40_PAC1"/>
</dbReference>
<dbReference type="EMBL" id="JAJVCN010000001">
    <property type="protein sequence ID" value="MCE7003870.1"/>
    <property type="molecule type" value="Genomic_DNA"/>
</dbReference>